<dbReference type="Proteomes" id="UP000440367">
    <property type="component" value="Unassembled WGS sequence"/>
</dbReference>
<organism evidence="2 16">
    <name type="scientific">Phytophthora fragariae</name>
    <dbReference type="NCBI Taxonomy" id="53985"/>
    <lineage>
        <taxon>Eukaryota</taxon>
        <taxon>Sar</taxon>
        <taxon>Stramenopiles</taxon>
        <taxon>Oomycota</taxon>
        <taxon>Peronosporomycetes</taxon>
        <taxon>Peronosporales</taxon>
        <taxon>Peronosporaceae</taxon>
        <taxon>Phytophthora</taxon>
    </lineage>
</organism>
<evidence type="ECO:0000313" key="3">
    <source>
        <dbReference type="EMBL" id="KAE9127581.1"/>
    </source>
</evidence>
<evidence type="ECO:0000313" key="9">
    <source>
        <dbReference type="EMBL" id="KAE9354800.1"/>
    </source>
</evidence>
<dbReference type="Proteomes" id="UP000440732">
    <property type="component" value="Unassembled WGS sequence"/>
</dbReference>
<dbReference type="Proteomes" id="UP000486351">
    <property type="component" value="Unassembled WGS sequence"/>
</dbReference>
<evidence type="ECO:0000313" key="11">
    <source>
        <dbReference type="Proteomes" id="UP000433483"/>
    </source>
</evidence>
<evidence type="ECO:0000313" key="2">
    <source>
        <dbReference type="EMBL" id="KAE9023239.1"/>
    </source>
</evidence>
<dbReference type="EMBL" id="QXGF01000188">
    <property type="protein sequence ID" value="KAE8944754.1"/>
    <property type="molecule type" value="Genomic_DNA"/>
</dbReference>
<evidence type="ECO:0000313" key="1">
    <source>
        <dbReference type="EMBL" id="KAE8944754.1"/>
    </source>
</evidence>
<sequence length="55" mass="5890">MRTGRSSSPALAYGSCWVPPVLSAVATASAASASMRARCRRYTHAKFRDLTKSPC</sequence>
<evidence type="ECO:0000313" key="18">
    <source>
        <dbReference type="Proteomes" id="UP000488956"/>
    </source>
</evidence>
<accession>A0A6A3LV63</accession>
<dbReference type="EMBL" id="QXFW01000143">
    <property type="protein sequence ID" value="KAE9023239.1"/>
    <property type="molecule type" value="Genomic_DNA"/>
</dbReference>
<protein>
    <submittedName>
        <fullName evidence="2">Uncharacterized protein</fullName>
    </submittedName>
</protein>
<dbReference type="EMBL" id="QXGB01000064">
    <property type="protein sequence ID" value="KAE9233311.1"/>
    <property type="molecule type" value="Genomic_DNA"/>
</dbReference>
<evidence type="ECO:0000313" key="17">
    <source>
        <dbReference type="Proteomes" id="UP000486351"/>
    </source>
</evidence>
<gene>
    <name evidence="8" type="ORF">PF001_g2442</name>
    <name evidence="7" type="ORF">PF002_g2891</name>
    <name evidence="6" type="ORF">PF005_g2367</name>
    <name evidence="5" type="ORF">PF006_g6279</name>
    <name evidence="3" type="ORF">PF007_g5567</name>
    <name evidence="9" type="ORF">PF008_g4354</name>
    <name evidence="1" type="ORF">PF009_g5573</name>
    <name evidence="4" type="ORF">PF010_g2434</name>
    <name evidence="2" type="ORF">PF011_g4082</name>
</gene>
<evidence type="ECO:0000313" key="14">
    <source>
        <dbReference type="Proteomes" id="UP000440732"/>
    </source>
</evidence>
<evidence type="ECO:0000313" key="6">
    <source>
        <dbReference type="EMBL" id="KAE9233311.1"/>
    </source>
</evidence>
<dbReference type="Proteomes" id="UP000441208">
    <property type="component" value="Unassembled WGS sequence"/>
</dbReference>
<evidence type="ECO:0000313" key="8">
    <source>
        <dbReference type="EMBL" id="KAE9326420.1"/>
    </source>
</evidence>
<evidence type="ECO:0000313" key="4">
    <source>
        <dbReference type="EMBL" id="KAE9134501.1"/>
    </source>
</evidence>
<evidence type="ECO:0000313" key="15">
    <source>
        <dbReference type="Proteomes" id="UP000441208"/>
    </source>
</evidence>
<dbReference type="EMBL" id="QXGD01000078">
    <property type="protein sequence ID" value="KAE9254370.1"/>
    <property type="molecule type" value="Genomic_DNA"/>
</dbReference>
<evidence type="ECO:0000313" key="5">
    <source>
        <dbReference type="EMBL" id="KAE9149225.1"/>
    </source>
</evidence>
<dbReference type="EMBL" id="QXGE01000068">
    <property type="protein sequence ID" value="KAE9326420.1"/>
    <property type="molecule type" value="Genomic_DNA"/>
</dbReference>
<dbReference type="Proteomes" id="UP000429523">
    <property type="component" value="Unassembled WGS sequence"/>
</dbReference>
<dbReference type="Proteomes" id="UP000460718">
    <property type="component" value="Unassembled WGS sequence"/>
</dbReference>
<dbReference type="EMBL" id="QXFZ01000196">
    <property type="protein sequence ID" value="KAE9127581.1"/>
    <property type="molecule type" value="Genomic_DNA"/>
</dbReference>
<dbReference type="EMBL" id="QXFY01000147">
    <property type="protein sequence ID" value="KAE9354800.1"/>
    <property type="molecule type" value="Genomic_DNA"/>
</dbReference>
<keyword evidence="11" id="KW-1185">Reference proteome</keyword>
<evidence type="ECO:0000313" key="10">
    <source>
        <dbReference type="Proteomes" id="UP000429523"/>
    </source>
</evidence>
<evidence type="ECO:0000313" key="12">
    <source>
        <dbReference type="Proteomes" id="UP000437068"/>
    </source>
</evidence>
<proteinExistence type="predicted"/>
<evidence type="ECO:0000313" key="7">
    <source>
        <dbReference type="EMBL" id="KAE9254370.1"/>
    </source>
</evidence>
<dbReference type="EMBL" id="QXGA01000250">
    <property type="protein sequence ID" value="KAE9149225.1"/>
    <property type="molecule type" value="Genomic_DNA"/>
</dbReference>
<dbReference type="AlphaFoldDB" id="A0A6A3LV63"/>
<name>A0A6A3LV63_9STRA</name>
<comment type="caution">
    <text evidence="2">The sequence shown here is derived from an EMBL/GenBank/DDBJ whole genome shotgun (WGS) entry which is preliminary data.</text>
</comment>
<reference evidence="16 17" key="1">
    <citation type="submission" date="2018-09" db="EMBL/GenBank/DDBJ databases">
        <title>Genomic investigation of the strawberry pathogen Phytophthora fragariae indicates pathogenicity is determined by transcriptional variation in three key races.</title>
        <authorList>
            <person name="Adams T.M."/>
            <person name="Armitage A.D."/>
            <person name="Sobczyk M.K."/>
            <person name="Bates H.J."/>
            <person name="Dunwell J.M."/>
            <person name="Nellist C.F."/>
            <person name="Harrison R.J."/>
        </authorList>
    </citation>
    <scope>NUCLEOTIDE SEQUENCE [LARGE SCALE GENOMIC DNA]</scope>
    <source>
        <strain evidence="8 12">A4</strain>
        <strain evidence="7 13">BC-1</strain>
        <strain evidence="6 11">NOV-27</strain>
        <strain evidence="5 14">NOV-5</strain>
        <strain evidence="3 15">NOV-71</strain>
        <strain evidence="9 17">NOV-77</strain>
        <strain evidence="1 10">NOV-9</strain>
        <strain evidence="4 18">ONT-3</strain>
        <strain evidence="2 16">SCRP245</strain>
    </source>
</reference>
<dbReference type="EMBL" id="QXFX01000066">
    <property type="protein sequence ID" value="KAE9134501.1"/>
    <property type="molecule type" value="Genomic_DNA"/>
</dbReference>
<dbReference type="Proteomes" id="UP000437068">
    <property type="component" value="Unassembled WGS sequence"/>
</dbReference>
<dbReference type="Proteomes" id="UP000433483">
    <property type="component" value="Unassembled WGS sequence"/>
</dbReference>
<evidence type="ECO:0000313" key="16">
    <source>
        <dbReference type="Proteomes" id="UP000460718"/>
    </source>
</evidence>
<evidence type="ECO:0000313" key="13">
    <source>
        <dbReference type="Proteomes" id="UP000440367"/>
    </source>
</evidence>
<dbReference type="Proteomes" id="UP000488956">
    <property type="component" value="Unassembled WGS sequence"/>
</dbReference>